<gene>
    <name evidence="1" type="ORF">ASZ90_015993</name>
</gene>
<organism evidence="1">
    <name type="scientific">hydrocarbon metagenome</name>
    <dbReference type="NCBI Taxonomy" id="938273"/>
    <lineage>
        <taxon>unclassified sequences</taxon>
        <taxon>metagenomes</taxon>
        <taxon>ecological metagenomes</taxon>
    </lineage>
</organism>
<dbReference type="AlphaFoldDB" id="A0A0W8F0J1"/>
<reference evidence="1" key="1">
    <citation type="journal article" date="2015" name="Proc. Natl. Acad. Sci. U.S.A.">
        <title>Networks of energetic and metabolic interactions define dynamics in microbial communities.</title>
        <authorList>
            <person name="Embree M."/>
            <person name="Liu J.K."/>
            <person name="Al-Bassam M.M."/>
            <person name="Zengler K."/>
        </authorList>
    </citation>
    <scope>NUCLEOTIDE SEQUENCE</scope>
</reference>
<protein>
    <submittedName>
        <fullName evidence="1">Uncharacterized protein</fullName>
    </submittedName>
</protein>
<sequence length="72" mass="7818">MEEERLRGRIADTEGIIRVFPEPSPACGSGLIIRACDRGQDHQRVIEGGGIIGPSRFHQESTVLFPGIPCMG</sequence>
<accession>A0A0W8F0J1</accession>
<dbReference type="EMBL" id="LNQE01001666">
    <property type="protein sequence ID" value="KUG14367.1"/>
    <property type="molecule type" value="Genomic_DNA"/>
</dbReference>
<comment type="caution">
    <text evidence="1">The sequence shown here is derived from an EMBL/GenBank/DDBJ whole genome shotgun (WGS) entry which is preliminary data.</text>
</comment>
<evidence type="ECO:0000313" key="1">
    <source>
        <dbReference type="EMBL" id="KUG14367.1"/>
    </source>
</evidence>
<name>A0A0W8F0J1_9ZZZZ</name>
<proteinExistence type="predicted"/>